<dbReference type="AlphaFoldDB" id="A0A380BFW9"/>
<organism evidence="2 3">
    <name type="scientific">Sporosarcina pasteurii</name>
    <name type="common">Bacillus pasteurii</name>
    <dbReference type="NCBI Taxonomy" id="1474"/>
    <lineage>
        <taxon>Bacteria</taxon>
        <taxon>Bacillati</taxon>
        <taxon>Bacillota</taxon>
        <taxon>Bacilli</taxon>
        <taxon>Bacillales</taxon>
        <taxon>Caryophanaceae</taxon>
        <taxon>Sporosarcina</taxon>
    </lineage>
</organism>
<sequence>MINQLRTMYSSFLLYKNTNEPFPPDYKWFITENHEIIGIHEEELSSKEISLLETFLTPYQIQLPLMTNEERKWAALIHENEYKDEENKYAYRFVYFSIDRNQISPIQFKSAICELFGREVPILWENEFEGIIIEEKIIHEDITSYEQIIDVLMSDLYVKIKFLVGTFKNNWQDVHQYYNTLLYAAKNVFKYATKDVLTYINAIPYVFVHQTSQEQSRSISESILQNYIDDEETTKMIKAFVSCNLNVSETAKKLHMHRNSLQYRLERFYENTDLDIRQFHHAMTAYLALLISREHS</sequence>
<name>A0A380BFW9_SPOPA</name>
<evidence type="ECO:0000259" key="1">
    <source>
        <dbReference type="Pfam" id="PF13556"/>
    </source>
</evidence>
<dbReference type="RefSeq" id="WP_166739541.1">
    <property type="nucleotide sequence ID" value="NZ_CP038012.1"/>
</dbReference>
<dbReference type="InterPro" id="IPR051448">
    <property type="entry name" value="CdaR-like_regulators"/>
</dbReference>
<dbReference type="Proteomes" id="UP000254519">
    <property type="component" value="Unassembled WGS sequence"/>
</dbReference>
<dbReference type="Pfam" id="PF13556">
    <property type="entry name" value="HTH_30"/>
    <property type="match status" value="1"/>
</dbReference>
<accession>A0A380BFW9</accession>
<proteinExistence type="predicted"/>
<dbReference type="EMBL" id="UGYZ01000002">
    <property type="protein sequence ID" value="SUI99666.1"/>
    <property type="molecule type" value="Genomic_DNA"/>
</dbReference>
<reference evidence="2 3" key="1">
    <citation type="submission" date="2018-06" db="EMBL/GenBank/DDBJ databases">
        <authorList>
            <consortium name="Pathogen Informatics"/>
            <person name="Doyle S."/>
        </authorList>
    </citation>
    <scope>NUCLEOTIDE SEQUENCE [LARGE SCALE GENOMIC DNA]</scope>
    <source>
        <strain evidence="3">ATCC 11859 / DSM 33 / NCIB 8841 / NCTC 4822</strain>
    </source>
</reference>
<keyword evidence="3" id="KW-1185">Reference proteome</keyword>
<dbReference type="PANTHER" id="PTHR33744:SF15">
    <property type="entry name" value="CARBOHYDRATE DIACID REGULATOR"/>
    <property type="match status" value="1"/>
</dbReference>
<dbReference type="PANTHER" id="PTHR33744">
    <property type="entry name" value="CARBOHYDRATE DIACID REGULATOR"/>
    <property type="match status" value="1"/>
</dbReference>
<evidence type="ECO:0000313" key="2">
    <source>
        <dbReference type="EMBL" id="SUI99666.1"/>
    </source>
</evidence>
<evidence type="ECO:0000313" key="3">
    <source>
        <dbReference type="Proteomes" id="UP000254519"/>
    </source>
</evidence>
<protein>
    <submittedName>
        <fullName evidence="2">Leucine-rich protein</fullName>
    </submittedName>
</protein>
<dbReference type="SUPFAM" id="SSF46689">
    <property type="entry name" value="Homeodomain-like"/>
    <property type="match status" value="1"/>
</dbReference>
<dbReference type="InterPro" id="IPR042070">
    <property type="entry name" value="PucR_C-HTH_sf"/>
</dbReference>
<dbReference type="InterPro" id="IPR009057">
    <property type="entry name" value="Homeodomain-like_sf"/>
</dbReference>
<feature type="domain" description="PucR C-terminal helix-turn-helix" evidence="1">
    <location>
        <begin position="236"/>
        <end position="291"/>
    </location>
</feature>
<dbReference type="InterPro" id="IPR025736">
    <property type="entry name" value="PucR_C-HTH_dom"/>
</dbReference>
<gene>
    <name evidence="2" type="primary">lrp</name>
    <name evidence="2" type="ORF">NCTC4822_00712</name>
</gene>
<dbReference type="Gene3D" id="1.10.10.2840">
    <property type="entry name" value="PucR C-terminal helix-turn-helix domain"/>
    <property type="match status" value="1"/>
</dbReference>